<dbReference type="EMBL" id="LT635764">
    <property type="protein sequence ID" value="SGZ49514.1"/>
    <property type="molecule type" value="Genomic_DNA"/>
</dbReference>
<organism evidence="1 2">
    <name type="scientific">Sungouiella intermedia</name>
    <dbReference type="NCBI Taxonomy" id="45354"/>
    <lineage>
        <taxon>Eukaryota</taxon>
        <taxon>Fungi</taxon>
        <taxon>Dikarya</taxon>
        <taxon>Ascomycota</taxon>
        <taxon>Saccharomycotina</taxon>
        <taxon>Pichiomycetes</taxon>
        <taxon>Metschnikowiaceae</taxon>
        <taxon>Sungouiella</taxon>
    </lineage>
</organism>
<accession>A0A1L0BGY5</accession>
<dbReference type="Proteomes" id="UP000182259">
    <property type="component" value="Chromosome I"/>
</dbReference>
<reference evidence="1 2" key="1">
    <citation type="submission" date="2016-10" db="EMBL/GenBank/DDBJ databases">
        <authorList>
            <person name="de Groot N.N."/>
        </authorList>
    </citation>
    <scope>NUCLEOTIDE SEQUENCE [LARGE SCALE GENOMIC DNA]</scope>
    <source>
        <strain evidence="1 2">PYCC 4715</strain>
    </source>
</reference>
<dbReference type="AlphaFoldDB" id="A0A1L0BGY5"/>
<proteinExistence type="predicted"/>
<protein>
    <submittedName>
        <fullName evidence="1">CIC11C00000005541</fullName>
    </submittedName>
</protein>
<gene>
    <name evidence="1" type="ORF">SAMEA4029009_CIC11G00000005541</name>
</gene>
<evidence type="ECO:0000313" key="2">
    <source>
        <dbReference type="Proteomes" id="UP000182259"/>
    </source>
</evidence>
<evidence type="ECO:0000313" key="1">
    <source>
        <dbReference type="EMBL" id="SGZ49514.1"/>
    </source>
</evidence>
<sequence length="71" mass="8151">MIALGRIPLAPLVSRVTQVTQMRNISFLKKLLSLDTAESQDAERQLYTWDESPYEDIRTRAAYIRTKANVP</sequence>
<name>A0A1L0BGY5_9ASCO</name>